<gene>
    <name evidence="2" type="ORF">FHS94_001963</name>
</gene>
<comment type="caution">
    <text evidence="2">The sequence shown here is derived from an EMBL/GenBank/DDBJ whole genome shotgun (WGS) entry which is preliminary data.</text>
</comment>
<reference evidence="2 3" key="1">
    <citation type="submission" date="2020-08" db="EMBL/GenBank/DDBJ databases">
        <title>Genomic Encyclopedia of Type Strains, Phase IV (KMG-IV): sequencing the most valuable type-strain genomes for metagenomic binning, comparative biology and taxonomic classification.</title>
        <authorList>
            <person name="Goeker M."/>
        </authorList>
    </citation>
    <scope>NUCLEOTIDE SEQUENCE [LARGE SCALE GENOMIC DNA]</scope>
    <source>
        <strain evidence="2 3">DSM 100044</strain>
    </source>
</reference>
<evidence type="ECO:0000313" key="2">
    <source>
        <dbReference type="EMBL" id="MBB5715122.1"/>
    </source>
</evidence>
<dbReference type="AlphaFoldDB" id="A0A7W9BDB6"/>
<feature type="signal peptide" evidence="1">
    <location>
        <begin position="1"/>
        <end position="22"/>
    </location>
</feature>
<keyword evidence="3" id="KW-1185">Reference proteome</keyword>
<dbReference type="RefSeq" id="WP_184057121.1">
    <property type="nucleotide sequence ID" value="NZ_JACIJK010000005.1"/>
</dbReference>
<evidence type="ECO:0000313" key="3">
    <source>
        <dbReference type="Proteomes" id="UP000546200"/>
    </source>
</evidence>
<name>A0A7W9BDB6_9SPHN</name>
<evidence type="ECO:0000256" key="1">
    <source>
        <dbReference type="SAM" id="SignalP"/>
    </source>
</evidence>
<sequence>MNNWVAASLLSSIGLSGLLATAAAASVDTSPKPGGVYRLKPGIFVEQGTRCEDAPNASIRLYDGRGISTAHTRACRAKVVSRRGSRYTVRQSCIDAGAGPAPRFVETQTLTVRDALTFTLGKGTRAATYRYCPVYQLPPGLRSAVPR</sequence>
<organism evidence="2 3">
    <name type="scientific">Sphingomonas aerophila</name>
    <dbReference type="NCBI Taxonomy" id="1344948"/>
    <lineage>
        <taxon>Bacteria</taxon>
        <taxon>Pseudomonadati</taxon>
        <taxon>Pseudomonadota</taxon>
        <taxon>Alphaproteobacteria</taxon>
        <taxon>Sphingomonadales</taxon>
        <taxon>Sphingomonadaceae</taxon>
        <taxon>Sphingomonas</taxon>
    </lineage>
</organism>
<protein>
    <submittedName>
        <fullName evidence="2">Uncharacterized protein</fullName>
    </submittedName>
</protein>
<dbReference type="EMBL" id="JACIJK010000005">
    <property type="protein sequence ID" value="MBB5715122.1"/>
    <property type="molecule type" value="Genomic_DNA"/>
</dbReference>
<feature type="chain" id="PRO_5030765598" evidence="1">
    <location>
        <begin position="23"/>
        <end position="147"/>
    </location>
</feature>
<accession>A0A7W9BDB6</accession>
<dbReference type="Proteomes" id="UP000546200">
    <property type="component" value="Unassembled WGS sequence"/>
</dbReference>
<proteinExistence type="predicted"/>
<keyword evidence="1" id="KW-0732">Signal</keyword>